<protein>
    <recommendedName>
        <fullName evidence="1">Transglutaminase-like domain-containing protein</fullName>
    </recommendedName>
</protein>
<dbReference type="Pfam" id="PF01841">
    <property type="entry name" value="Transglut_core"/>
    <property type="match status" value="1"/>
</dbReference>
<evidence type="ECO:0000313" key="2">
    <source>
        <dbReference type="EMBL" id="RCH55834.1"/>
    </source>
</evidence>
<evidence type="ECO:0000259" key="1">
    <source>
        <dbReference type="Pfam" id="PF01841"/>
    </source>
</evidence>
<dbReference type="RefSeq" id="WP_114003869.1">
    <property type="nucleotide sequence ID" value="NZ_QGDC01000002.1"/>
</dbReference>
<dbReference type="Proteomes" id="UP000253209">
    <property type="component" value="Unassembled WGS sequence"/>
</dbReference>
<feature type="domain" description="Transglutaminase-like" evidence="1">
    <location>
        <begin position="19"/>
        <end position="98"/>
    </location>
</feature>
<evidence type="ECO:0000313" key="3">
    <source>
        <dbReference type="Proteomes" id="UP000253209"/>
    </source>
</evidence>
<dbReference type="Gene3D" id="3.10.620.30">
    <property type="match status" value="1"/>
</dbReference>
<comment type="caution">
    <text evidence="2">The sequence shown here is derived from an EMBL/GenBank/DDBJ whole genome shotgun (WGS) entry which is preliminary data.</text>
</comment>
<gene>
    <name evidence="2" type="ORF">DJ568_03505</name>
</gene>
<dbReference type="AlphaFoldDB" id="A0A367GQT5"/>
<name>A0A367GQT5_9SPHI</name>
<proteinExistence type="predicted"/>
<dbReference type="EMBL" id="QGDC01000002">
    <property type="protein sequence ID" value="RCH55834.1"/>
    <property type="molecule type" value="Genomic_DNA"/>
</dbReference>
<organism evidence="2 3">
    <name type="scientific">Mucilaginibacter hurinus</name>
    <dbReference type="NCBI Taxonomy" id="2201324"/>
    <lineage>
        <taxon>Bacteria</taxon>
        <taxon>Pseudomonadati</taxon>
        <taxon>Bacteroidota</taxon>
        <taxon>Sphingobacteriia</taxon>
        <taxon>Sphingobacteriales</taxon>
        <taxon>Sphingobacteriaceae</taxon>
        <taxon>Mucilaginibacter</taxon>
    </lineage>
</organism>
<sequence length="166" mass="18008">MLHDELGQQLKEKGTFKKSVADAIAGKTSEFDKATAIYQLIQQNLKWNGYYGIFSPGGVKKAFDKKEGNIADINLSLIAALSAAGIKAEPVILSTKENGKIDKELPSLNDFNYIIGKVNIDGKTYFADASETTLKLGDLPERALNGVGRVFASKAGEWIQLSTPKI</sequence>
<accession>A0A367GQT5</accession>
<dbReference type="OrthoDB" id="8595007at2"/>
<keyword evidence="3" id="KW-1185">Reference proteome</keyword>
<reference evidence="2 3" key="1">
    <citation type="submission" date="2018-05" db="EMBL/GenBank/DDBJ databases">
        <title>Mucilaginibacter hurinus sp. nov., isolated from briquette warehouse soil.</title>
        <authorList>
            <person name="Choi L."/>
        </authorList>
    </citation>
    <scope>NUCLEOTIDE SEQUENCE [LARGE SCALE GENOMIC DNA]</scope>
    <source>
        <strain evidence="2 3">ZR32</strain>
    </source>
</reference>
<dbReference type="InterPro" id="IPR002931">
    <property type="entry name" value="Transglutaminase-like"/>
</dbReference>